<keyword evidence="1" id="KW-0812">Transmembrane</keyword>
<feature type="transmembrane region" description="Helical" evidence="1">
    <location>
        <begin position="6"/>
        <end position="25"/>
    </location>
</feature>
<dbReference type="RefSeq" id="WP_354507418.1">
    <property type="nucleotide sequence ID" value="NZ_JBEPMO010000003.1"/>
</dbReference>
<sequence>MESTFYKILFFFIAGSIFHFVMLFVKWNNTKKLREDLKRKQIKSFHNLQYKEISISSGGWLQKFNFGLSQTDVDLIFTNNQIQFLPTKFSFFLYASMLPFDINKRLDDLDIEFKRNKIIFYYSARNYEHGQTQNKISISGSEMKLGELKQFLETWLDEK</sequence>
<protein>
    <submittedName>
        <fullName evidence="2">Uncharacterized protein</fullName>
    </submittedName>
</protein>
<comment type="caution">
    <text evidence="2">The sequence shown here is derived from an EMBL/GenBank/DDBJ whole genome shotgun (WGS) entry which is preliminary data.</text>
</comment>
<evidence type="ECO:0000313" key="2">
    <source>
        <dbReference type="EMBL" id="MET3731296.1"/>
    </source>
</evidence>
<keyword evidence="3" id="KW-1185">Reference proteome</keyword>
<dbReference type="EMBL" id="JBEPMO010000003">
    <property type="protein sequence ID" value="MET3731296.1"/>
    <property type="molecule type" value="Genomic_DNA"/>
</dbReference>
<dbReference type="Proteomes" id="UP001549146">
    <property type="component" value="Unassembled WGS sequence"/>
</dbReference>
<reference evidence="2 3" key="1">
    <citation type="submission" date="2024-06" db="EMBL/GenBank/DDBJ databases">
        <title>Genomic Encyclopedia of Type Strains, Phase IV (KMG-IV): sequencing the most valuable type-strain genomes for metagenomic binning, comparative biology and taxonomic classification.</title>
        <authorList>
            <person name="Goeker M."/>
        </authorList>
    </citation>
    <scope>NUCLEOTIDE SEQUENCE [LARGE SCALE GENOMIC DNA]</scope>
    <source>
        <strain evidence="2 3">DSM 29388</strain>
    </source>
</reference>
<gene>
    <name evidence="2" type="ORF">ABID46_000863</name>
</gene>
<keyword evidence="1" id="KW-0472">Membrane</keyword>
<accession>A0ABV2LSA5</accession>
<evidence type="ECO:0000313" key="3">
    <source>
        <dbReference type="Proteomes" id="UP001549146"/>
    </source>
</evidence>
<proteinExistence type="predicted"/>
<name>A0ABV2LSA5_9FLAO</name>
<keyword evidence="1" id="KW-1133">Transmembrane helix</keyword>
<organism evidence="2 3">
    <name type="scientific">Moheibacter stercoris</name>
    <dbReference type="NCBI Taxonomy" id="1628251"/>
    <lineage>
        <taxon>Bacteria</taxon>
        <taxon>Pseudomonadati</taxon>
        <taxon>Bacteroidota</taxon>
        <taxon>Flavobacteriia</taxon>
        <taxon>Flavobacteriales</taxon>
        <taxon>Weeksellaceae</taxon>
        <taxon>Moheibacter</taxon>
    </lineage>
</organism>
<evidence type="ECO:0000256" key="1">
    <source>
        <dbReference type="SAM" id="Phobius"/>
    </source>
</evidence>